<dbReference type="Proteomes" id="UP000054532">
    <property type="component" value="Unassembled WGS sequence"/>
</dbReference>
<dbReference type="EMBL" id="KI692655">
    <property type="protein sequence ID" value="ETM47494.1"/>
    <property type="molecule type" value="Genomic_DNA"/>
</dbReference>
<feature type="non-terminal residue" evidence="3">
    <location>
        <position position="1"/>
    </location>
</feature>
<evidence type="ECO:0000313" key="3">
    <source>
        <dbReference type="EMBL" id="ETM47494.1"/>
    </source>
</evidence>
<dbReference type="EMBL" id="KI672704">
    <property type="protein sequence ID" value="ETL41104.1"/>
    <property type="molecule type" value="Genomic_DNA"/>
</dbReference>
<dbReference type="Proteomes" id="UP000053864">
    <property type="component" value="Unassembled WGS sequence"/>
</dbReference>
<dbReference type="Proteomes" id="UP000053236">
    <property type="component" value="Unassembled WGS sequence"/>
</dbReference>
<reference evidence="1" key="1">
    <citation type="submission" date="2013-11" db="EMBL/GenBank/DDBJ databases">
        <title>The Genome Sequence of Phytophthora parasitica CJ02B3.</title>
        <authorList>
            <consortium name="The Broad Institute Genomics Platform"/>
            <person name="Russ C."/>
            <person name="Tyler B."/>
            <person name="Panabieres F."/>
            <person name="Shan W."/>
            <person name="Tripathy S."/>
            <person name="Grunwald N."/>
            <person name="Machado M."/>
            <person name="Johnson C.S."/>
            <person name="Arredondo F."/>
            <person name="Hong C."/>
            <person name="Coffey M."/>
            <person name="Young S.K."/>
            <person name="Zeng Q."/>
            <person name="Gargeya S."/>
            <person name="Fitzgerald M."/>
            <person name="Abouelleil A."/>
            <person name="Alvarado L."/>
            <person name="Chapman S.B."/>
            <person name="Gainer-Dewar J."/>
            <person name="Goldberg J."/>
            <person name="Griggs A."/>
            <person name="Gujja S."/>
            <person name="Hansen M."/>
            <person name="Howarth C."/>
            <person name="Imamovic A."/>
            <person name="Ireland A."/>
            <person name="Larimer J."/>
            <person name="McCowan C."/>
            <person name="Murphy C."/>
            <person name="Pearson M."/>
            <person name="Poon T.W."/>
            <person name="Priest M."/>
            <person name="Roberts A."/>
            <person name="Saif S."/>
            <person name="Shea T."/>
            <person name="Sykes S."/>
            <person name="Wortman J."/>
            <person name="Nusbaum C."/>
            <person name="Birren B."/>
        </authorList>
    </citation>
    <scope>NUCLEOTIDE SEQUENCE [LARGE SCALE GENOMIC DNA]</scope>
    <source>
        <strain evidence="1">CJ02B3</strain>
    </source>
</reference>
<sequence>PKGSTLTPPDIASFAQAHHPDAMLAEEQVDEERVWRGQRTD</sequence>
<dbReference type="EMBL" id="KI686083">
    <property type="protein sequence ID" value="ETK87681.1"/>
    <property type="molecule type" value="Genomic_DNA"/>
</dbReference>
<reference evidence="3" key="3">
    <citation type="submission" date="2013-11" db="EMBL/GenBank/DDBJ databases">
        <title>The Genome Sequence of Phytophthora parasitica IAC_01/95.</title>
        <authorList>
            <consortium name="The Broad Institute Genomics Platform"/>
            <person name="Russ C."/>
            <person name="Tyler B."/>
            <person name="Panabieres F."/>
            <person name="Shan W."/>
            <person name="Tripathy S."/>
            <person name="Grunwald N."/>
            <person name="Machado M."/>
            <person name="Johnson C.S."/>
            <person name="Arredondo F."/>
            <person name="Hong C."/>
            <person name="Coffey M."/>
            <person name="Young S.K."/>
            <person name="Zeng Q."/>
            <person name="Gargeya S."/>
            <person name="Fitzgerald M."/>
            <person name="Abouelleil A."/>
            <person name="Alvarado L."/>
            <person name="Chapman S.B."/>
            <person name="Gainer-Dewar J."/>
            <person name="Goldberg J."/>
            <person name="Griggs A."/>
            <person name="Gujja S."/>
            <person name="Hansen M."/>
            <person name="Howarth C."/>
            <person name="Imamovic A."/>
            <person name="Ireland A."/>
            <person name="Larimer J."/>
            <person name="McCowan C."/>
            <person name="Murphy C."/>
            <person name="Pearson M."/>
            <person name="Poon T.W."/>
            <person name="Priest M."/>
            <person name="Roberts A."/>
            <person name="Saif S."/>
            <person name="Shea T."/>
            <person name="Sykes S."/>
            <person name="Wortman J."/>
            <person name="Nusbaum C."/>
            <person name="Birren B."/>
        </authorList>
    </citation>
    <scope>NUCLEOTIDE SEQUENCE [LARGE SCALE GENOMIC DNA]</scope>
    <source>
        <strain evidence="3">IAC_01/95</strain>
    </source>
</reference>
<evidence type="ECO:0000313" key="1">
    <source>
        <dbReference type="EMBL" id="ETK87681.1"/>
    </source>
</evidence>
<evidence type="ECO:0000313" key="2">
    <source>
        <dbReference type="EMBL" id="ETL41104.1"/>
    </source>
</evidence>
<dbReference type="AlphaFoldDB" id="W2NIG7"/>
<gene>
    <name evidence="3" type="ORF">L914_07805</name>
    <name evidence="1" type="ORF">L915_07916</name>
    <name evidence="2" type="ORF">L916_07842</name>
</gene>
<reference evidence="2 4" key="2">
    <citation type="submission" date="2013-11" db="EMBL/GenBank/DDBJ databases">
        <title>The Genome Sequence of Phytophthora parasitica CJ05E6.</title>
        <authorList>
            <consortium name="The Broad Institute Genomics Platform"/>
            <person name="Russ C."/>
            <person name="Tyler B."/>
            <person name="Panabieres F."/>
            <person name="Shan W."/>
            <person name="Tripathy S."/>
            <person name="Grunwald N."/>
            <person name="Machado M."/>
            <person name="Johnson C.S."/>
            <person name="Arredondo F."/>
            <person name="Hong C."/>
            <person name="Coffey M."/>
            <person name="Young S.K."/>
            <person name="Zeng Q."/>
            <person name="Gargeya S."/>
            <person name="Fitzgerald M."/>
            <person name="Abouelleil A."/>
            <person name="Alvarado L."/>
            <person name="Chapman S.B."/>
            <person name="Gainer-Dewar J."/>
            <person name="Goldberg J."/>
            <person name="Griggs A."/>
            <person name="Gujja S."/>
            <person name="Hansen M."/>
            <person name="Howarth C."/>
            <person name="Imamovic A."/>
            <person name="Ireland A."/>
            <person name="Larimer J."/>
            <person name="McCowan C."/>
            <person name="Murphy C."/>
            <person name="Pearson M."/>
            <person name="Poon T.W."/>
            <person name="Priest M."/>
            <person name="Roberts A."/>
            <person name="Saif S."/>
            <person name="Shea T."/>
            <person name="Sykes S."/>
            <person name="Wortman J."/>
            <person name="Nusbaum C."/>
            <person name="Birren B."/>
        </authorList>
    </citation>
    <scope>NUCLEOTIDE SEQUENCE [LARGE SCALE GENOMIC DNA]</scope>
    <source>
        <strain evidence="2 4">CJ05E6</strain>
    </source>
</reference>
<name>W2NIG7_PHYNI</name>
<proteinExistence type="predicted"/>
<evidence type="ECO:0000313" key="4">
    <source>
        <dbReference type="Proteomes" id="UP000053864"/>
    </source>
</evidence>
<accession>W2NIG7</accession>
<organism evidence="3">
    <name type="scientific">Phytophthora nicotianae</name>
    <name type="common">Potato buckeye rot agent</name>
    <name type="synonym">Phytophthora parasitica</name>
    <dbReference type="NCBI Taxonomy" id="4792"/>
    <lineage>
        <taxon>Eukaryota</taxon>
        <taxon>Sar</taxon>
        <taxon>Stramenopiles</taxon>
        <taxon>Oomycota</taxon>
        <taxon>Peronosporomycetes</taxon>
        <taxon>Peronosporales</taxon>
        <taxon>Peronosporaceae</taxon>
        <taxon>Phytophthora</taxon>
    </lineage>
</organism>
<protein>
    <submittedName>
        <fullName evidence="3">Uncharacterized protein</fullName>
    </submittedName>
</protein>